<dbReference type="EMBL" id="MNCJ02000323">
    <property type="protein sequence ID" value="KAF5794079.1"/>
    <property type="molecule type" value="Genomic_DNA"/>
</dbReference>
<keyword evidence="2" id="KW-1185">Reference proteome</keyword>
<evidence type="ECO:0000313" key="2">
    <source>
        <dbReference type="Proteomes" id="UP000215914"/>
    </source>
</evidence>
<name>A0A9K3IBX7_HELAN</name>
<reference evidence="1" key="2">
    <citation type="submission" date="2020-06" db="EMBL/GenBank/DDBJ databases">
        <title>Helianthus annuus Genome sequencing and assembly Release 2.</title>
        <authorList>
            <person name="Gouzy J."/>
            <person name="Langlade N."/>
            <person name="Munos S."/>
        </authorList>
    </citation>
    <scope>NUCLEOTIDE SEQUENCE</scope>
    <source>
        <tissue evidence="1">Leaves</tissue>
    </source>
</reference>
<evidence type="ECO:0000313" key="1">
    <source>
        <dbReference type="EMBL" id="KAF5794079.1"/>
    </source>
</evidence>
<proteinExistence type="predicted"/>
<reference evidence="1" key="1">
    <citation type="journal article" date="2017" name="Nature">
        <title>The sunflower genome provides insights into oil metabolism, flowering and Asterid evolution.</title>
        <authorList>
            <person name="Badouin H."/>
            <person name="Gouzy J."/>
            <person name="Grassa C.J."/>
            <person name="Murat F."/>
            <person name="Staton S.E."/>
            <person name="Cottret L."/>
            <person name="Lelandais-Briere C."/>
            <person name="Owens G.L."/>
            <person name="Carrere S."/>
            <person name="Mayjonade B."/>
            <person name="Legrand L."/>
            <person name="Gill N."/>
            <person name="Kane N.C."/>
            <person name="Bowers J.E."/>
            <person name="Hubner S."/>
            <person name="Bellec A."/>
            <person name="Berard A."/>
            <person name="Berges H."/>
            <person name="Blanchet N."/>
            <person name="Boniface M.C."/>
            <person name="Brunel D."/>
            <person name="Catrice O."/>
            <person name="Chaidir N."/>
            <person name="Claudel C."/>
            <person name="Donnadieu C."/>
            <person name="Faraut T."/>
            <person name="Fievet G."/>
            <person name="Helmstetter N."/>
            <person name="King M."/>
            <person name="Knapp S.J."/>
            <person name="Lai Z."/>
            <person name="Le Paslier M.C."/>
            <person name="Lippi Y."/>
            <person name="Lorenzon L."/>
            <person name="Mandel J.R."/>
            <person name="Marage G."/>
            <person name="Marchand G."/>
            <person name="Marquand E."/>
            <person name="Bret-Mestries E."/>
            <person name="Morien E."/>
            <person name="Nambeesan S."/>
            <person name="Nguyen T."/>
            <person name="Pegot-Espagnet P."/>
            <person name="Pouilly N."/>
            <person name="Raftis F."/>
            <person name="Sallet E."/>
            <person name="Schiex T."/>
            <person name="Thomas J."/>
            <person name="Vandecasteele C."/>
            <person name="Vares D."/>
            <person name="Vear F."/>
            <person name="Vautrin S."/>
            <person name="Crespi M."/>
            <person name="Mangin B."/>
            <person name="Burke J.M."/>
            <person name="Salse J."/>
            <person name="Munos S."/>
            <person name="Vincourt P."/>
            <person name="Rieseberg L.H."/>
            <person name="Langlade N.B."/>
        </authorList>
    </citation>
    <scope>NUCLEOTIDE SEQUENCE</scope>
    <source>
        <tissue evidence="1">Leaves</tissue>
    </source>
</reference>
<comment type="caution">
    <text evidence="1">The sequence shown here is derived from an EMBL/GenBank/DDBJ whole genome shotgun (WGS) entry which is preliminary data.</text>
</comment>
<gene>
    <name evidence="1" type="ORF">HanXRQr2_Chr08g0324101</name>
</gene>
<accession>A0A9K3IBX7</accession>
<protein>
    <submittedName>
        <fullName evidence="1">Uncharacterized protein</fullName>
    </submittedName>
</protein>
<dbReference type="Gramene" id="mRNA:HanXRQr2_Chr08g0324101">
    <property type="protein sequence ID" value="mRNA:HanXRQr2_Chr08g0324101"/>
    <property type="gene ID" value="HanXRQr2_Chr08g0324101"/>
</dbReference>
<dbReference type="AlphaFoldDB" id="A0A9K3IBX7"/>
<dbReference type="Proteomes" id="UP000215914">
    <property type="component" value="Unassembled WGS sequence"/>
</dbReference>
<organism evidence="1 2">
    <name type="scientific">Helianthus annuus</name>
    <name type="common">Common sunflower</name>
    <dbReference type="NCBI Taxonomy" id="4232"/>
    <lineage>
        <taxon>Eukaryota</taxon>
        <taxon>Viridiplantae</taxon>
        <taxon>Streptophyta</taxon>
        <taxon>Embryophyta</taxon>
        <taxon>Tracheophyta</taxon>
        <taxon>Spermatophyta</taxon>
        <taxon>Magnoliopsida</taxon>
        <taxon>eudicotyledons</taxon>
        <taxon>Gunneridae</taxon>
        <taxon>Pentapetalae</taxon>
        <taxon>asterids</taxon>
        <taxon>campanulids</taxon>
        <taxon>Asterales</taxon>
        <taxon>Asteraceae</taxon>
        <taxon>Asteroideae</taxon>
        <taxon>Heliantheae alliance</taxon>
        <taxon>Heliantheae</taxon>
        <taxon>Helianthus</taxon>
    </lineage>
</organism>
<sequence length="96" mass="10935">MDPNSNSCCFLKVFDVHDPTKVVIPYDFATLLWGEQLPYGDCVKIFAVDNLWVVKIEKDVLGPVLGDGFVKVVWDSGLQKNDYLFVQLSWTIYMVS</sequence>